<dbReference type="InterPro" id="IPR043220">
    <property type="entry name" value="POM121-like_prot_1"/>
</dbReference>
<feature type="compositionally biased region" description="Polar residues" evidence="1">
    <location>
        <begin position="9"/>
        <end position="19"/>
    </location>
</feature>
<keyword evidence="3" id="KW-1185">Reference proteome</keyword>
<dbReference type="GeneTree" id="ENSGT00940000163029"/>
<sequence>MWELLPRRNTITSSYSSTGGFPPVQRRSGRATSHARLPQTSSKTVSEEGPGSPSAASGLSQRKTQHGKDAEAIGQTQTPRNCSPMCDSCRPRKHKTPLLPHRRGSPLSLLPPPQLGFQVTMEDLDLEKEAALRTTDSALWGETEAGRNCGPTQPSCSVPMLAAGTAPLPAVPPITDPITGLPITSAVSSSPSACTSAGLAPQPASETEVTPMDTTPAPQPLRLGSVPGSSGNTFPSTQVLQMFLSDSVASVTTSLSALRFCNPTPTPKLLGLAPQPASDTVTPVDTTPAAQPLLLRSPLAPVGASSHLTRPSRCPPVTAWPQSQPGCLH</sequence>
<dbReference type="PANTHER" id="PTHR15566:SF4">
    <property type="entry name" value="POM121-LIKE PROTEIN 1-RELATED"/>
    <property type="match status" value="1"/>
</dbReference>
<name>A0A9L0SH49_HORSE</name>
<reference evidence="2" key="2">
    <citation type="submission" date="2025-08" db="UniProtKB">
        <authorList>
            <consortium name="Ensembl"/>
        </authorList>
    </citation>
    <scope>IDENTIFICATION</scope>
    <source>
        <strain evidence="2">Thoroughbred</strain>
    </source>
</reference>
<dbReference type="Pfam" id="PF15229">
    <property type="entry name" value="POM121"/>
    <property type="match status" value="1"/>
</dbReference>
<feature type="region of interest" description="Disordered" evidence="1">
    <location>
        <begin position="304"/>
        <end position="329"/>
    </location>
</feature>
<dbReference type="AlphaFoldDB" id="A0A9L0SH49"/>
<dbReference type="PANTHER" id="PTHR15566">
    <property type="entry name" value="POM121-LIKE"/>
    <property type="match status" value="1"/>
</dbReference>
<protein>
    <submittedName>
        <fullName evidence="2">Uncharacterized protein</fullName>
    </submittedName>
</protein>
<proteinExistence type="predicted"/>
<dbReference type="Ensembl" id="ENSECAT00000102979.1">
    <property type="protein sequence ID" value="ENSECAP00000073522.1"/>
    <property type="gene ID" value="ENSECAG00000057655.1"/>
</dbReference>
<organism evidence="2 3">
    <name type="scientific">Equus caballus</name>
    <name type="common">Horse</name>
    <dbReference type="NCBI Taxonomy" id="9796"/>
    <lineage>
        <taxon>Eukaryota</taxon>
        <taxon>Metazoa</taxon>
        <taxon>Chordata</taxon>
        <taxon>Craniata</taxon>
        <taxon>Vertebrata</taxon>
        <taxon>Euteleostomi</taxon>
        <taxon>Mammalia</taxon>
        <taxon>Eutheria</taxon>
        <taxon>Laurasiatheria</taxon>
        <taxon>Perissodactyla</taxon>
        <taxon>Equidae</taxon>
        <taxon>Equus</taxon>
    </lineage>
</organism>
<feature type="region of interest" description="Disordered" evidence="1">
    <location>
        <begin position="191"/>
        <end position="229"/>
    </location>
</feature>
<reference evidence="2" key="3">
    <citation type="submission" date="2025-09" db="UniProtKB">
        <authorList>
            <consortium name="Ensembl"/>
        </authorList>
    </citation>
    <scope>IDENTIFICATION</scope>
    <source>
        <strain evidence="2">Thoroughbred</strain>
    </source>
</reference>
<reference evidence="2 3" key="1">
    <citation type="journal article" date="2009" name="Science">
        <title>Genome sequence, comparative analysis, and population genetics of the domestic horse.</title>
        <authorList>
            <consortium name="Broad Institute Genome Sequencing Platform"/>
            <consortium name="Broad Institute Whole Genome Assembly Team"/>
            <person name="Wade C.M."/>
            <person name="Giulotto E."/>
            <person name="Sigurdsson S."/>
            <person name="Zoli M."/>
            <person name="Gnerre S."/>
            <person name="Imsland F."/>
            <person name="Lear T.L."/>
            <person name="Adelson D.L."/>
            <person name="Bailey E."/>
            <person name="Bellone R.R."/>
            <person name="Bloecker H."/>
            <person name="Distl O."/>
            <person name="Edgar R.C."/>
            <person name="Garber M."/>
            <person name="Leeb T."/>
            <person name="Mauceli E."/>
            <person name="MacLeod J.N."/>
            <person name="Penedo M.C.T."/>
            <person name="Raison J.M."/>
            <person name="Sharpe T."/>
            <person name="Vogel J."/>
            <person name="Andersson L."/>
            <person name="Antczak D.F."/>
            <person name="Biagi T."/>
            <person name="Binns M.M."/>
            <person name="Chowdhary B.P."/>
            <person name="Coleman S.J."/>
            <person name="Della Valle G."/>
            <person name="Fryc S."/>
            <person name="Guerin G."/>
            <person name="Hasegawa T."/>
            <person name="Hill E.W."/>
            <person name="Jurka J."/>
            <person name="Kiialainen A."/>
            <person name="Lindgren G."/>
            <person name="Liu J."/>
            <person name="Magnani E."/>
            <person name="Mickelson J.R."/>
            <person name="Murray J."/>
            <person name="Nergadze S.G."/>
            <person name="Onofrio R."/>
            <person name="Pedroni S."/>
            <person name="Piras M.F."/>
            <person name="Raudsepp T."/>
            <person name="Rocchi M."/>
            <person name="Roeed K.H."/>
            <person name="Ryder O.A."/>
            <person name="Searle S."/>
            <person name="Skow L."/>
            <person name="Swinburne J.E."/>
            <person name="Syvaenen A.C."/>
            <person name="Tozaki T."/>
            <person name="Valberg S.J."/>
            <person name="Vaudin M."/>
            <person name="White J.R."/>
            <person name="Zody M.C."/>
            <person name="Lander E.S."/>
            <person name="Lindblad-Toh K."/>
        </authorList>
    </citation>
    <scope>NUCLEOTIDE SEQUENCE [LARGE SCALE GENOMIC DNA]</scope>
    <source>
        <strain evidence="2 3">Thoroughbred</strain>
    </source>
</reference>
<accession>A0A9L0SH49</accession>
<feature type="compositionally biased region" description="Polar residues" evidence="1">
    <location>
        <begin position="320"/>
        <end position="329"/>
    </location>
</feature>
<feature type="compositionally biased region" description="Basic residues" evidence="1">
    <location>
        <begin position="91"/>
        <end position="104"/>
    </location>
</feature>
<feature type="compositionally biased region" description="Low complexity" evidence="1">
    <location>
        <begin position="47"/>
        <end position="58"/>
    </location>
</feature>
<feature type="region of interest" description="Disordered" evidence="1">
    <location>
        <begin position="1"/>
        <end position="113"/>
    </location>
</feature>
<evidence type="ECO:0000313" key="2">
    <source>
        <dbReference type="Ensembl" id="ENSECAP00000073522.1"/>
    </source>
</evidence>
<evidence type="ECO:0000313" key="3">
    <source>
        <dbReference type="Proteomes" id="UP000002281"/>
    </source>
</evidence>
<dbReference type="Proteomes" id="UP000002281">
    <property type="component" value="Chromosome 9"/>
</dbReference>
<evidence type="ECO:0000256" key="1">
    <source>
        <dbReference type="SAM" id="MobiDB-lite"/>
    </source>
</evidence>